<evidence type="ECO:0000313" key="2">
    <source>
        <dbReference type="Proteomes" id="UP000027073"/>
    </source>
</evidence>
<dbReference type="VEuPathDB" id="FungiDB:PLEOSDRAFT_1071573"/>
<gene>
    <name evidence="1" type="ORF">PLEOSDRAFT_1071573</name>
</gene>
<organism evidence="1 2">
    <name type="scientific">Pleurotus ostreatus (strain PC15)</name>
    <name type="common">Oyster mushroom</name>
    <dbReference type="NCBI Taxonomy" id="1137138"/>
    <lineage>
        <taxon>Eukaryota</taxon>
        <taxon>Fungi</taxon>
        <taxon>Dikarya</taxon>
        <taxon>Basidiomycota</taxon>
        <taxon>Agaricomycotina</taxon>
        <taxon>Agaricomycetes</taxon>
        <taxon>Agaricomycetidae</taxon>
        <taxon>Agaricales</taxon>
        <taxon>Pleurotineae</taxon>
        <taxon>Pleurotaceae</taxon>
        <taxon>Pleurotus</taxon>
    </lineage>
</organism>
<name>A0A067NS00_PLEO1</name>
<dbReference type="EMBL" id="KL198009">
    <property type="protein sequence ID" value="KDQ26396.1"/>
    <property type="molecule type" value="Genomic_DNA"/>
</dbReference>
<sequence>MLPPFVRREDDELAANAVAKQRTAADVASRADGFTPENDKDIAALRLERRRLWRVDGEGAEDPSLPELGEEDIGCVTMSSRV</sequence>
<dbReference type="InParanoid" id="A0A067NS00"/>
<dbReference type="AlphaFoldDB" id="A0A067NS00"/>
<dbReference type="Proteomes" id="UP000027073">
    <property type="component" value="Unassembled WGS sequence"/>
</dbReference>
<accession>A0A067NS00</accession>
<dbReference type="HOGENOM" id="CLU_2559244_0_0_1"/>
<reference evidence="2" key="1">
    <citation type="journal article" date="2014" name="Proc. Natl. Acad. Sci. U.S.A.">
        <title>Extensive sampling of basidiomycete genomes demonstrates inadequacy of the white-rot/brown-rot paradigm for wood decay fungi.</title>
        <authorList>
            <person name="Riley R."/>
            <person name="Salamov A.A."/>
            <person name="Brown D.W."/>
            <person name="Nagy L.G."/>
            <person name="Floudas D."/>
            <person name="Held B.W."/>
            <person name="Levasseur A."/>
            <person name="Lombard V."/>
            <person name="Morin E."/>
            <person name="Otillar R."/>
            <person name="Lindquist E.A."/>
            <person name="Sun H."/>
            <person name="LaButti K.M."/>
            <person name="Schmutz J."/>
            <person name="Jabbour D."/>
            <person name="Luo H."/>
            <person name="Baker S.E."/>
            <person name="Pisabarro A.G."/>
            <person name="Walton J.D."/>
            <person name="Blanchette R.A."/>
            <person name="Henrissat B."/>
            <person name="Martin F."/>
            <person name="Cullen D."/>
            <person name="Hibbett D.S."/>
            <person name="Grigoriev I.V."/>
        </authorList>
    </citation>
    <scope>NUCLEOTIDE SEQUENCE [LARGE SCALE GENOMIC DNA]</scope>
    <source>
        <strain evidence="2">PC15</strain>
    </source>
</reference>
<evidence type="ECO:0000313" key="1">
    <source>
        <dbReference type="EMBL" id="KDQ26396.1"/>
    </source>
</evidence>
<proteinExistence type="predicted"/>
<protein>
    <submittedName>
        <fullName evidence="1">Uncharacterized protein</fullName>
    </submittedName>
</protein>